<gene>
    <name evidence="3" type="ORF">E5676_scaffold1163G00570</name>
    <name evidence="2" type="ORF">E6C27_scaffold43052G00810</name>
</gene>
<comment type="caution">
    <text evidence="2">The sequence shown here is derived from an EMBL/GenBank/DDBJ whole genome shotgun (WGS) entry which is preliminary data.</text>
</comment>
<accession>A0A5A7UGJ7</accession>
<dbReference type="Proteomes" id="UP000321393">
    <property type="component" value="Unassembled WGS sequence"/>
</dbReference>
<proteinExistence type="predicted"/>
<evidence type="ECO:0000313" key="2">
    <source>
        <dbReference type="EMBL" id="KAA0054942.1"/>
    </source>
</evidence>
<dbReference type="EMBL" id="SSTE01008633">
    <property type="protein sequence ID" value="KAA0054942.1"/>
    <property type="molecule type" value="Genomic_DNA"/>
</dbReference>
<evidence type="ECO:0000313" key="4">
    <source>
        <dbReference type="Proteomes" id="UP000321393"/>
    </source>
</evidence>
<dbReference type="Proteomes" id="UP000321947">
    <property type="component" value="Unassembled WGS sequence"/>
</dbReference>
<reference evidence="4 5" key="1">
    <citation type="submission" date="2019-08" db="EMBL/GenBank/DDBJ databases">
        <title>Draft genome sequences of two oriental melons (Cucumis melo L. var makuwa).</title>
        <authorList>
            <person name="Kwon S.-Y."/>
        </authorList>
    </citation>
    <scope>NUCLEOTIDE SEQUENCE [LARGE SCALE GENOMIC DNA]</scope>
    <source>
        <strain evidence="5">cv. Chang Bougi</strain>
        <strain evidence="4">cv. SW 3</strain>
        <tissue evidence="2">Leaf</tissue>
    </source>
</reference>
<organism evidence="2 4">
    <name type="scientific">Cucumis melo var. makuwa</name>
    <name type="common">Oriental melon</name>
    <dbReference type="NCBI Taxonomy" id="1194695"/>
    <lineage>
        <taxon>Eukaryota</taxon>
        <taxon>Viridiplantae</taxon>
        <taxon>Streptophyta</taxon>
        <taxon>Embryophyta</taxon>
        <taxon>Tracheophyta</taxon>
        <taxon>Spermatophyta</taxon>
        <taxon>Magnoliopsida</taxon>
        <taxon>eudicotyledons</taxon>
        <taxon>Gunneridae</taxon>
        <taxon>Pentapetalae</taxon>
        <taxon>rosids</taxon>
        <taxon>fabids</taxon>
        <taxon>Cucurbitales</taxon>
        <taxon>Cucurbitaceae</taxon>
        <taxon>Benincaseae</taxon>
        <taxon>Cucumis</taxon>
    </lineage>
</organism>
<name>A0A5A7UGJ7_CUCMM</name>
<evidence type="ECO:0000256" key="1">
    <source>
        <dbReference type="SAM" id="MobiDB-lite"/>
    </source>
</evidence>
<feature type="region of interest" description="Disordered" evidence="1">
    <location>
        <begin position="123"/>
        <end position="144"/>
    </location>
</feature>
<dbReference type="AlphaFoldDB" id="A0A5A7UGJ7"/>
<sequence length="237" mass="27032">MAMIFYQMPLKLLTIPPVSLSNLKHVLFRLNYSGFYIAILERGDEIISTATISSGFYMACRLCLGNYTDLSSDSIVLPTNQVPWKTYYRRNLKKGVESPVVQMAPVQDSKPIRDQCMTDSINAHNNNKMNENDKPETNSIDLHTNSKVGENDRFETAVLIDMDEQGSIYGVIIDLEDKIDENEVVTKHTENETRSNHFGNISKYDPSLDVPIAMRKECPEWKNVVMEEMKALEKNNT</sequence>
<evidence type="ECO:0000313" key="3">
    <source>
        <dbReference type="EMBL" id="TYK22731.1"/>
    </source>
</evidence>
<evidence type="ECO:0000313" key="5">
    <source>
        <dbReference type="Proteomes" id="UP000321947"/>
    </source>
</evidence>
<dbReference type="EMBL" id="SSTD01004900">
    <property type="protein sequence ID" value="TYK22731.1"/>
    <property type="molecule type" value="Genomic_DNA"/>
</dbReference>
<protein>
    <submittedName>
        <fullName evidence="2 3">Mitochondrial protein</fullName>
    </submittedName>
</protein>